<evidence type="ECO:0000313" key="6">
    <source>
        <dbReference type="Proteomes" id="UP000298061"/>
    </source>
</evidence>
<keyword evidence="2" id="KW-0560">Oxidoreductase</keyword>
<keyword evidence="1" id="KW-0521">NADP</keyword>
<dbReference type="EMBL" id="SFCI01000215">
    <property type="protein sequence ID" value="TFY81404.1"/>
    <property type="molecule type" value="Genomic_DNA"/>
</dbReference>
<dbReference type="GO" id="GO:0005829">
    <property type="term" value="C:cytosol"/>
    <property type="evidence" value="ECO:0007669"/>
    <property type="project" value="TreeGrafter"/>
</dbReference>
<dbReference type="Pfam" id="PF08240">
    <property type="entry name" value="ADH_N"/>
    <property type="match status" value="1"/>
</dbReference>
<protein>
    <recommendedName>
        <fullName evidence="4">Enoyl reductase (ER) domain-containing protein</fullName>
    </recommendedName>
</protein>
<dbReference type="Gene3D" id="3.40.50.720">
    <property type="entry name" value="NAD(P)-binding Rossmann-like Domain"/>
    <property type="match status" value="1"/>
</dbReference>
<gene>
    <name evidence="5" type="ORF">EWM64_g2606</name>
</gene>
<dbReference type="OrthoDB" id="48317at2759"/>
<dbReference type="SMART" id="SM00829">
    <property type="entry name" value="PKS_ER"/>
    <property type="match status" value="1"/>
</dbReference>
<dbReference type="GO" id="GO:0070402">
    <property type="term" value="F:NADPH binding"/>
    <property type="evidence" value="ECO:0007669"/>
    <property type="project" value="TreeGrafter"/>
</dbReference>
<dbReference type="Gene3D" id="3.90.180.10">
    <property type="entry name" value="Medium-chain alcohol dehydrogenases, catalytic domain"/>
    <property type="match status" value="1"/>
</dbReference>
<keyword evidence="6" id="KW-1185">Reference proteome</keyword>
<reference evidence="5 6" key="1">
    <citation type="submission" date="2019-02" db="EMBL/GenBank/DDBJ databases">
        <title>Genome sequencing of the rare red list fungi Hericium alpestre (H. flagellum).</title>
        <authorList>
            <person name="Buettner E."/>
            <person name="Kellner H."/>
        </authorList>
    </citation>
    <scope>NUCLEOTIDE SEQUENCE [LARGE SCALE GENOMIC DNA]</scope>
    <source>
        <strain evidence="5 6">DSM 108284</strain>
    </source>
</reference>
<dbReference type="GO" id="GO:0003960">
    <property type="term" value="F:quinone reductase (NADPH) activity"/>
    <property type="evidence" value="ECO:0007669"/>
    <property type="project" value="TreeGrafter"/>
</dbReference>
<organism evidence="5 6">
    <name type="scientific">Hericium alpestre</name>
    <dbReference type="NCBI Taxonomy" id="135208"/>
    <lineage>
        <taxon>Eukaryota</taxon>
        <taxon>Fungi</taxon>
        <taxon>Dikarya</taxon>
        <taxon>Basidiomycota</taxon>
        <taxon>Agaricomycotina</taxon>
        <taxon>Agaricomycetes</taxon>
        <taxon>Russulales</taxon>
        <taxon>Hericiaceae</taxon>
        <taxon>Hericium</taxon>
    </lineage>
</organism>
<name>A0A4Z0A4R5_9AGAM</name>
<comment type="caution">
    <text evidence="5">The sequence shown here is derived from an EMBL/GenBank/DDBJ whole genome shotgun (WGS) entry which is preliminary data.</text>
</comment>
<dbReference type="InterPro" id="IPR020843">
    <property type="entry name" value="ER"/>
</dbReference>
<proteinExistence type="predicted"/>
<evidence type="ECO:0000256" key="1">
    <source>
        <dbReference type="ARBA" id="ARBA00022857"/>
    </source>
</evidence>
<evidence type="ECO:0000256" key="3">
    <source>
        <dbReference type="SAM" id="MobiDB-lite"/>
    </source>
</evidence>
<dbReference type="InterPro" id="IPR013154">
    <property type="entry name" value="ADH-like_N"/>
</dbReference>
<dbReference type="STRING" id="135208.A0A4Z0A4R5"/>
<accession>A0A4Z0A4R5</accession>
<evidence type="ECO:0000259" key="4">
    <source>
        <dbReference type="SMART" id="SM00829"/>
    </source>
</evidence>
<evidence type="ECO:0000256" key="2">
    <source>
        <dbReference type="ARBA" id="ARBA00023002"/>
    </source>
</evidence>
<dbReference type="InterPro" id="IPR011032">
    <property type="entry name" value="GroES-like_sf"/>
</dbReference>
<feature type="domain" description="Enoyl reductase (ER)" evidence="4">
    <location>
        <begin position="51"/>
        <end position="271"/>
    </location>
</feature>
<dbReference type="Proteomes" id="UP000298061">
    <property type="component" value="Unassembled WGS sequence"/>
</dbReference>
<dbReference type="InterPro" id="IPR036291">
    <property type="entry name" value="NAD(P)-bd_dom_sf"/>
</dbReference>
<dbReference type="AlphaFoldDB" id="A0A4Z0A4R5"/>
<evidence type="ECO:0000313" key="5">
    <source>
        <dbReference type="EMBL" id="TFY81404.1"/>
    </source>
</evidence>
<feature type="compositionally biased region" description="Acidic residues" evidence="3">
    <location>
        <begin position="274"/>
        <end position="286"/>
    </location>
</feature>
<dbReference type="PANTHER" id="PTHR48106">
    <property type="entry name" value="QUINONE OXIDOREDUCTASE PIG3-RELATED"/>
    <property type="match status" value="1"/>
</dbReference>
<dbReference type="SUPFAM" id="SSF51735">
    <property type="entry name" value="NAD(P)-binding Rossmann-fold domains"/>
    <property type="match status" value="1"/>
</dbReference>
<dbReference type="SUPFAM" id="SSF50129">
    <property type="entry name" value="GroES-like"/>
    <property type="match status" value="1"/>
</dbReference>
<feature type="region of interest" description="Disordered" evidence="3">
    <location>
        <begin position="264"/>
        <end position="286"/>
    </location>
</feature>
<sequence>MLRFLIPPRPLVAPARLSQLRSHLAKRAQFSIMSYPKTSKAVGIQKTGGVEVIEDLELPFPEVKPDHLLIKVQWGGVNFIDTYLRSGLYPTPFLPLPIAMEIAGVIVELPTDASVLNNPQYQKRGFKKGGSVAINVIGSLKEYLSAPWDVVYPVPDGISMRTAAASVLQGLTALTLLTESHNVQKGETVLIHTVAGGVGLLMAQIAKARAHALVVPLIRGAPGDVTLVPDVRAAEDELVLCEDEDAGDAIAALVDEREGLGRECSPAVARHGELDDEEQDLGGEVE</sequence>
<dbReference type="PANTHER" id="PTHR48106:SF13">
    <property type="entry name" value="QUINONE OXIDOREDUCTASE-RELATED"/>
    <property type="match status" value="1"/>
</dbReference>
<dbReference type="GO" id="GO:0035925">
    <property type="term" value="F:mRNA 3'-UTR AU-rich region binding"/>
    <property type="evidence" value="ECO:0007669"/>
    <property type="project" value="TreeGrafter"/>
</dbReference>